<accession>A0A0G1W8L1</accession>
<dbReference type="AlphaFoldDB" id="A0A0G1W8L1"/>
<gene>
    <name evidence="1" type="ORF">UY55_C0002G0174</name>
</gene>
<proteinExistence type="predicted"/>
<name>A0A0G1W8L1_9BACT</name>
<organism evidence="1 2">
    <name type="scientific">Candidatus Jorgensenbacteria bacterium GW2011_GWB1_50_10</name>
    <dbReference type="NCBI Taxonomy" id="1618665"/>
    <lineage>
        <taxon>Bacteria</taxon>
        <taxon>Candidatus Joergenseniibacteriota</taxon>
    </lineage>
</organism>
<dbReference type="STRING" id="1618665.UY55_C0002G0174"/>
<evidence type="ECO:0000313" key="2">
    <source>
        <dbReference type="Proteomes" id="UP000034224"/>
    </source>
</evidence>
<dbReference type="EMBL" id="LCQK01000002">
    <property type="protein sequence ID" value="KKW15116.1"/>
    <property type="molecule type" value="Genomic_DNA"/>
</dbReference>
<evidence type="ECO:0000313" key="1">
    <source>
        <dbReference type="EMBL" id="KKW15116.1"/>
    </source>
</evidence>
<sequence>MRLMGKCPLCGAEDSLIVLSGEQARDRVKCEKCGQEQSTSWGEFMRAEERRGNKLVVVEVSNWGLQVELFVLGTKTVEIPHRRLIAEVLNAALMLRFGLEVCFAAEGGVQGFLTDGPVELRNLYDKLGLSESEYRDSKASIRILRWYEKLLRLLFEDDLKFGRRRYGRAAILKLSGEPKDTSDALILLWVALARQESKVFANLVFQELKEMEKSLLGMKRFLAGLSDEDISRTFVPPPGMKELFGEA</sequence>
<dbReference type="Proteomes" id="UP000034224">
    <property type="component" value="Unassembled WGS sequence"/>
</dbReference>
<comment type="caution">
    <text evidence="1">The sequence shown here is derived from an EMBL/GenBank/DDBJ whole genome shotgun (WGS) entry which is preliminary data.</text>
</comment>
<protein>
    <submittedName>
        <fullName evidence="1">Uncharacterized protein</fullName>
    </submittedName>
</protein>
<reference evidence="1 2" key="1">
    <citation type="journal article" date="2015" name="Nature">
        <title>rRNA introns, odd ribosomes, and small enigmatic genomes across a large radiation of phyla.</title>
        <authorList>
            <person name="Brown C.T."/>
            <person name="Hug L.A."/>
            <person name="Thomas B.C."/>
            <person name="Sharon I."/>
            <person name="Castelle C.J."/>
            <person name="Singh A."/>
            <person name="Wilkins M.J."/>
            <person name="Williams K.H."/>
            <person name="Banfield J.F."/>
        </authorList>
    </citation>
    <scope>NUCLEOTIDE SEQUENCE [LARGE SCALE GENOMIC DNA]</scope>
</reference>